<dbReference type="Proteomes" id="UP000003843">
    <property type="component" value="Unassembled WGS sequence"/>
</dbReference>
<reference evidence="1 2" key="1">
    <citation type="submission" date="2009-10" db="EMBL/GenBank/DDBJ databases">
        <authorList>
            <person name="Weinstock G."/>
            <person name="Sodergren E."/>
            <person name="Clifton S."/>
            <person name="Fulton L."/>
            <person name="Fulton B."/>
            <person name="Courtney L."/>
            <person name="Fronick C."/>
            <person name="Harrison M."/>
            <person name="Strong C."/>
            <person name="Farmer C."/>
            <person name="Delahaunty K."/>
            <person name="Markovic C."/>
            <person name="Hall O."/>
            <person name="Minx P."/>
            <person name="Tomlinson C."/>
            <person name="Mitreva M."/>
            <person name="Nelson J."/>
            <person name="Hou S."/>
            <person name="Wollam A."/>
            <person name="Pepin K.H."/>
            <person name="Johnson M."/>
            <person name="Bhonagiri V."/>
            <person name="Nash W.E."/>
            <person name="Warren W."/>
            <person name="Chinwalla A."/>
            <person name="Mardis E.R."/>
            <person name="Wilson R.K."/>
        </authorList>
    </citation>
    <scope>NUCLEOTIDE SEQUENCE [LARGE SCALE GENOMIC DNA]</scope>
    <source>
        <strain evidence="1 2">ATCC 23970</strain>
    </source>
</reference>
<accession>D0W6N4</accession>
<dbReference type="EMBL" id="ACEQ02000002">
    <property type="protein sequence ID" value="EEZ76729.1"/>
    <property type="molecule type" value="Genomic_DNA"/>
</dbReference>
<sequence length="88" mass="9977">MLCRLKICGGKQIQDKTTKSKNSAVGEIGLFCASRIFRRHFLVNKTGYFLSIAFRRLAPPPKKGRIRLGLGRSIHLILRMDDVLFSSK</sequence>
<evidence type="ECO:0000313" key="2">
    <source>
        <dbReference type="Proteomes" id="UP000003843"/>
    </source>
</evidence>
<comment type="caution">
    <text evidence="1">The sequence shown here is derived from an EMBL/GenBank/DDBJ whole genome shotgun (WGS) entry which is preliminary data.</text>
</comment>
<dbReference type="AlphaFoldDB" id="D0W6N4"/>
<name>D0W6N4_NEILA</name>
<gene>
    <name evidence="1" type="ORF">NEILACOT_03175</name>
</gene>
<organism evidence="1 2">
    <name type="scientific">Neisseria lactamica ATCC 23970</name>
    <dbReference type="NCBI Taxonomy" id="546265"/>
    <lineage>
        <taxon>Bacteria</taxon>
        <taxon>Pseudomonadati</taxon>
        <taxon>Pseudomonadota</taxon>
        <taxon>Betaproteobacteria</taxon>
        <taxon>Neisseriales</taxon>
        <taxon>Neisseriaceae</taxon>
        <taxon>Neisseria</taxon>
    </lineage>
</organism>
<evidence type="ECO:0000313" key="1">
    <source>
        <dbReference type="EMBL" id="EEZ76729.1"/>
    </source>
</evidence>
<protein>
    <submittedName>
        <fullName evidence="1">Uncharacterized protein</fullName>
    </submittedName>
</protein>
<proteinExistence type="predicted"/>